<reference evidence="2" key="1">
    <citation type="submission" date="2022-06" db="EMBL/GenBank/DDBJ databases">
        <authorList>
            <person name="Lu C.-H."/>
        </authorList>
    </citation>
    <scope>NUCLEOTIDE SEQUENCE</scope>
    <source>
        <strain evidence="2">21MJYT02-11</strain>
    </source>
</reference>
<organism evidence="2 3">
    <name type="scientific">Ralstonia soli</name>
    <dbReference type="NCBI Taxonomy" id="2953896"/>
    <lineage>
        <taxon>Bacteria</taxon>
        <taxon>Pseudomonadati</taxon>
        <taxon>Pseudomonadota</taxon>
        <taxon>Betaproteobacteria</taxon>
        <taxon>Burkholderiales</taxon>
        <taxon>Burkholderiaceae</taxon>
        <taxon>Ralstonia</taxon>
    </lineage>
</organism>
<feature type="region of interest" description="Disordered" evidence="1">
    <location>
        <begin position="1"/>
        <end position="55"/>
    </location>
</feature>
<reference evidence="2" key="2">
    <citation type="journal article" date="2023" name="Front. Microbiol.">
        <title>Ralstonia chuxiongensis sp. nov., Ralstonia mojiangensis sp. nov., and Ralstonia soli sp. nov., isolated from tobacco fields, are three novel species in the family Burkholderiaceae.</title>
        <authorList>
            <person name="Lu C.H."/>
            <person name="Zhang Y.Y."/>
            <person name="Jiang N."/>
            <person name="Chen W."/>
            <person name="Shao X."/>
            <person name="Zhao Z.M."/>
            <person name="Lu W.L."/>
            <person name="Hu X."/>
            <person name="Xi Y.X."/>
            <person name="Zou S.Y."/>
            <person name="Wei Q.J."/>
            <person name="Lin Z.L."/>
            <person name="Gong L."/>
            <person name="Gai X.T."/>
            <person name="Zhang L.Q."/>
            <person name="Li J.Y."/>
            <person name="Jin Y."/>
            <person name="Xia Z.Y."/>
        </authorList>
    </citation>
    <scope>NUCLEOTIDE SEQUENCE</scope>
    <source>
        <strain evidence="2">21MJYT02-11</strain>
    </source>
</reference>
<proteinExistence type="predicted"/>
<evidence type="ECO:0000256" key="1">
    <source>
        <dbReference type="SAM" id="MobiDB-lite"/>
    </source>
</evidence>
<comment type="caution">
    <text evidence="2">The sequence shown here is derived from an EMBL/GenBank/DDBJ whole genome shotgun (WGS) entry which is preliminary data.</text>
</comment>
<evidence type="ECO:0000313" key="3">
    <source>
        <dbReference type="Proteomes" id="UP001162811"/>
    </source>
</evidence>
<evidence type="ECO:0000313" key="2">
    <source>
        <dbReference type="EMBL" id="MCO5397260.1"/>
    </source>
</evidence>
<accession>A0ABT1AFT6</accession>
<protein>
    <submittedName>
        <fullName evidence="2">Uncharacterized protein</fullName>
    </submittedName>
</protein>
<dbReference type="EMBL" id="JAMXHT010000001">
    <property type="protein sequence ID" value="MCO5397260.1"/>
    <property type="molecule type" value="Genomic_DNA"/>
</dbReference>
<keyword evidence="3" id="KW-1185">Reference proteome</keyword>
<gene>
    <name evidence="2" type="ORF">NG900_03495</name>
</gene>
<dbReference type="Proteomes" id="UP001162811">
    <property type="component" value="Unassembled WGS sequence"/>
</dbReference>
<feature type="compositionally biased region" description="Polar residues" evidence="1">
    <location>
        <begin position="13"/>
        <end position="22"/>
    </location>
</feature>
<dbReference type="RefSeq" id="WP_252676719.1">
    <property type="nucleotide sequence ID" value="NZ_JAMXHT010000001.1"/>
</dbReference>
<name>A0ABT1AFT6_9RALS</name>
<sequence>MAKGKVTAPQVENGANGSTIGETSACAMADIESSEPAAQSRDFTVMCPSGPPSRW</sequence>